<dbReference type="PANTHER" id="PTHR37027">
    <property type="entry name" value="KDE4"/>
    <property type="match status" value="1"/>
</dbReference>
<dbReference type="Proteomes" id="UP000008983">
    <property type="component" value="Unassembled WGS sequence"/>
</dbReference>
<keyword evidence="2" id="KW-0812">Transmembrane</keyword>
<evidence type="ECO:0000256" key="1">
    <source>
        <dbReference type="SAM" id="Coils"/>
    </source>
</evidence>
<dbReference type="eggNOG" id="ENOG502SMUK">
    <property type="taxonomic scope" value="Eukaryota"/>
</dbReference>
<dbReference type="EMBL" id="GL983250">
    <property type="protein sequence ID" value="EGR33962.1"/>
    <property type="molecule type" value="Genomic_DNA"/>
</dbReference>
<feature type="coiled-coil region" evidence="1">
    <location>
        <begin position="258"/>
        <end position="340"/>
    </location>
</feature>
<dbReference type="InParanoid" id="G0QLE6"/>
<keyword evidence="2" id="KW-0472">Membrane</keyword>
<dbReference type="InterPro" id="IPR038835">
    <property type="entry name" value="Giardin_beta-like"/>
</dbReference>
<evidence type="ECO:0000313" key="4">
    <source>
        <dbReference type="Proteomes" id="UP000008983"/>
    </source>
</evidence>
<reference evidence="3 4" key="1">
    <citation type="submission" date="2011-07" db="EMBL/GenBank/DDBJ databases">
        <authorList>
            <person name="Coyne R."/>
            <person name="Brami D."/>
            <person name="Johnson J."/>
            <person name="Hostetler J."/>
            <person name="Hannick L."/>
            <person name="Clark T."/>
            <person name="Cassidy-Hanley D."/>
            <person name="Inman J."/>
        </authorList>
    </citation>
    <scope>NUCLEOTIDE SEQUENCE [LARGE SCALE GENOMIC DNA]</scope>
    <source>
        <strain evidence="3 4">G5</strain>
    </source>
</reference>
<dbReference type="AlphaFoldDB" id="G0QLE6"/>
<proteinExistence type="predicted"/>
<protein>
    <submittedName>
        <fullName evidence="3">Uncharacterized protein</fullName>
    </submittedName>
</protein>
<dbReference type="PANTHER" id="PTHR37027:SF2">
    <property type="entry name" value="CHROMOSOME UNDETERMINED SCAFFOLD_148, WHOLE GENOME SHOTGUN SEQUENCE"/>
    <property type="match status" value="1"/>
</dbReference>
<keyword evidence="2" id="KW-1133">Transmembrane helix</keyword>
<sequence>MSLKCQWKVQIEDNLKYNRKITNKINQRKEIKFQELIKYDYIYIYNFYICNIFIYFQFINLEIKYLLIFIIKQKKKLLQQLEQIKLWLSEVRYKNIQNIIIQQDSPQNDRIARIAEKLSNVYISQDTNNNLKIDQSEEKLQKLEDSIKEFETKLQNKVNIVKTTVNKLQKFVNEDKVSRLNYFQQKEQELQILEQNLNKQLDNEIQVFKILYIYLYINIYIYKQINFLQLYNIITQYNIQLINVYKNYILYFSLYIIKQRKNDEIKKQREQIDEQIIKRTFDEILKVNQLLETEKQDKEESEQAIFDMLKEVVNRVKNEIDIERKNRENTEEKLLELLEVTCSKLNVATQI</sequence>
<feature type="transmembrane region" description="Helical" evidence="2">
    <location>
        <begin position="42"/>
        <end position="67"/>
    </location>
</feature>
<gene>
    <name evidence="3" type="ORF">IMG5_029460</name>
</gene>
<dbReference type="OrthoDB" id="298686at2759"/>
<dbReference type="GeneID" id="14910149"/>
<evidence type="ECO:0000256" key="2">
    <source>
        <dbReference type="SAM" id="Phobius"/>
    </source>
</evidence>
<organism evidence="3 4">
    <name type="scientific">Ichthyophthirius multifiliis</name>
    <name type="common">White spot disease agent</name>
    <name type="synonym">Ich</name>
    <dbReference type="NCBI Taxonomy" id="5932"/>
    <lineage>
        <taxon>Eukaryota</taxon>
        <taxon>Sar</taxon>
        <taxon>Alveolata</taxon>
        <taxon>Ciliophora</taxon>
        <taxon>Intramacronucleata</taxon>
        <taxon>Oligohymenophorea</taxon>
        <taxon>Hymenostomatida</taxon>
        <taxon>Ophryoglenina</taxon>
        <taxon>Ichthyophthirius</taxon>
    </lineage>
</organism>
<evidence type="ECO:0000313" key="3">
    <source>
        <dbReference type="EMBL" id="EGR33962.1"/>
    </source>
</evidence>
<dbReference type="RefSeq" id="XP_004039266.1">
    <property type="nucleotide sequence ID" value="XM_004039218.1"/>
</dbReference>
<keyword evidence="1" id="KW-0175">Coiled coil</keyword>
<name>G0QLE6_ICHMU</name>
<accession>G0QLE6</accession>
<keyword evidence="4" id="KW-1185">Reference proteome</keyword>
<feature type="coiled-coil region" evidence="1">
    <location>
        <begin position="133"/>
        <end position="203"/>
    </location>
</feature>
<dbReference type="OMA" id="HAGLEME"/>